<feature type="transmembrane region" description="Helical" evidence="1">
    <location>
        <begin position="519"/>
        <end position="537"/>
    </location>
</feature>
<accession>A0ABQ6HPA8</accession>
<feature type="transmembrane region" description="Helical" evidence="1">
    <location>
        <begin position="215"/>
        <end position="236"/>
    </location>
</feature>
<feature type="transmembrane region" description="Helical" evidence="1">
    <location>
        <begin position="281"/>
        <end position="299"/>
    </location>
</feature>
<reference evidence="4" key="1">
    <citation type="journal article" date="2019" name="Int. J. Syst. Evol. Microbiol.">
        <title>The Global Catalogue of Microorganisms (GCM) 10K type strain sequencing project: providing services to taxonomists for standard genome sequencing and annotation.</title>
        <authorList>
            <consortium name="The Broad Institute Genomics Platform"/>
            <consortium name="The Broad Institute Genome Sequencing Center for Infectious Disease"/>
            <person name="Wu L."/>
            <person name="Ma J."/>
        </authorList>
    </citation>
    <scope>NUCLEOTIDE SEQUENCE [LARGE SCALE GENOMIC DNA]</scope>
    <source>
        <strain evidence="4">NBRC 105830</strain>
    </source>
</reference>
<evidence type="ECO:0000256" key="1">
    <source>
        <dbReference type="SAM" id="Phobius"/>
    </source>
</evidence>
<dbReference type="CDD" id="cd01949">
    <property type="entry name" value="GGDEF"/>
    <property type="match status" value="2"/>
</dbReference>
<feature type="transmembrane region" description="Helical" evidence="1">
    <location>
        <begin position="37"/>
        <end position="60"/>
    </location>
</feature>
<feature type="domain" description="GGDEF" evidence="2">
    <location>
        <begin position="348"/>
        <end position="470"/>
    </location>
</feature>
<dbReference type="Proteomes" id="UP001157109">
    <property type="component" value="Unassembled WGS sequence"/>
</dbReference>
<protein>
    <recommendedName>
        <fullName evidence="2">GGDEF domain-containing protein</fullName>
    </recommendedName>
</protein>
<dbReference type="EMBL" id="BSUJ01000001">
    <property type="protein sequence ID" value="GMA19985.1"/>
    <property type="molecule type" value="Genomic_DNA"/>
</dbReference>
<dbReference type="InterPro" id="IPR043128">
    <property type="entry name" value="Rev_trsase/Diguanyl_cyclase"/>
</dbReference>
<feature type="transmembrane region" description="Helical" evidence="1">
    <location>
        <begin position="124"/>
        <end position="142"/>
    </location>
</feature>
<feature type="transmembrane region" description="Helical" evidence="1">
    <location>
        <begin position="648"/>
        <end position="666"/>
    </location>
</feature>
<dbReference type="InterPro" id="IPR050469">
    <property type="entry name" value="Diguanylate_Cyclase"/>
</dbReference>
<dbReference type="PANTHER" id="PTHR45138:SF9">
    <property type="entry name" value="DIGUANYLATE CYCLASE DGCM-RELATED"/>
    <property type="match status" value="1"/>
</dbReference>
<dbReference type="Gene3D" id="3.30.70.270">
    <property type="match status" value="2"/>
</dbReference>
<feature type="transmembrane region" description="Helical" evidence="1">
    <location>
        <begin position="745"/>
        <end position="766"/>
    </location>
</feature>
<proteinExistence type="predicted"/>
<dbReference type="SUPFAM" id="SSF55073">
    <property type="entry name" value="Nucleotide cyclase"/>
    <property type="match status" value="2"/>
</dbReference>
<feature type="transmembrane region" description="Helical" evidence="1">
    <location>
        <begin position="67"/>
        <end position="86"/>
    </location>
</feature>
<dbReference type="PROSITE" id="PS50887">
    <property type="entry name" value="GGDEF"/>
    <property type="match status" value="2"/>
</dbReference>
<dbReference type="SMART" id="SM00267">
    <property type="entry name" value="GGDEF"/>
    <property type="match status" value="2"/>
</dbReference>
<dbReference type="Pfam" id="PF00990">
    <property type="entry name" value="GGDEF"/>
    <property type="match status" value="2"/>
</dbReference>
<keyword evidence="1" id="KW-0472">Membrane</keyword>
<dbReference type="InterPro" id="IPR029787">
    <property type="entry name" value="Nucleotide_cyclase"/>
</dbReference>
<feature type="transmembrane region" description="Helical" evidence="1">
    <location>
        <begin position="549"/>
        <end position="566"/>
    </location>
</feature>
<feature type="transmembrane region" description="Helical" evidence="1">
    <location>
        <begin position="707"/>
        <end position="724"/>
    </location>
</feature>
<evidence type="ECO:0000313" key="3">
    <source>
        <dbReference type="EMBL" id="GMA19985.1"/>
    </source>
</evidence>
<sequence>MIRQDEAVRLQRIYVGLMASLAVALLARPLIRAADQSSWSIGIGAVATVATVLAVTAAAWVFRIRRVGLVVSFVVAGVLWLGATVMMSAAPVAAVACNLLAFPFALAPLLHIERSHRHANPRDALVDTLTLIVPGLLIVWSFTTAQPLARGGLGPTEVNHWILQLTNLAMLGVVARIATVAPVGNVAVRYLLGSMGLVVLQDTLGWRYPGGALEGPVWLGLINLASWSLLGLFALHPSVTEVTEPERVSATVWTSRTTVLLGGAALVVPLVLLFGPPHSRVSDLPIALTSMACGGLILYRMGSVVRSKARASAGLAELADQDALTGLGNRRSSDALLDRLIAAADPSTALNVVLIDLDWFKAYNDEHGHQGGDLLLRECASRWTNLLPRGATLTRYGGEEFLVIDPDASIEGTATLIETFRHALPPGRTFSAGISRWSPGEHRVALVDRADQALYAAKTAGRATTRVSGKDLPAFAPPIAPEVRRHRDDDHLAFRVACLLTVLIPLGFLFAPWPLARQLLYGSSILLVVLGFLRALAHGLQLSRIGIQWSMVLVTFWVALLVAQLSPQVALPGLSITLVESLGVVSHVLVIPTIIALFRPWGRGFEPDAWLDTVIIILPMGLVGWVLANSQDLPARQEAASNTPWVMLAYAATSLVIVSLVTQLILPNAFPPMALRMLGWGATFEFFADMAALMLPEHRYPLDTGWGFLHLLAMVCIAAGLVHPSVRLLGLDTGTRHRNVVLEQFAVLGAAATAPGIVLILQAFVLDRSFDTLVGIVSAILVGLLITRLRIMMAGLNREVRELELAASTDHLTGLPNRRTIDAHLAALCAVTQPGGTLEDAVPKELGPAVAMLDLDRFKAFNDRFGHPRGDELLHGCALAWSAILDPGQQVGRHGGEEFLLIVERADADTTLAVIAALREVMPHGQNFSAGVAIWDGQESTEHLLGRADAALYQAKANGRGRSEVASGRTPTNPVSGGATILRLG</sequence>
<feature type="transmembrane region" description="Helical" evidence="1">
    <location>
        <begin position="257"/>
        <end position="275"/>
    </location>
</feature>
<dbReference type="NCBIfam" id="TIGR00254">
    <property type="entry name" value="GGDEF"/>
    <property type="match status" value="2"/>
</dbReference>
<feature type="transmembrane region" description="Helical" evidence="1">
    <location>
        <begin position="12"/>
        <end position="31"/>
    </location>
</feature>
<feature type="transmembrane region" description="Helical" evidence="1">
    <location>
        <begin position="610"/>
        <end position="628"/>
    </location>
</feature>
<keyword evidence="4" id="KW-1185">Reference proteome</keyword>
<keyword evidence="1" id="KW-1133">Transmembrane helix</keyword>
<gene>
    <name evidence="3" type="ORF">GCM10025862_20060</name>
</gene>
<dbReference type="PANTHER" id="PTHR45138">
    <property type="entry name" value="REGULATORY COMPONENTS OF SENSORY TRANSDUCTION SYSTEM"/>
    <property type="match status" value="1"/>
</dbReference>
<feature type="transmembrane region" description="Helical" evidence="1">
    <location>
        <begin position="162"/>
        <end position="183"/>
    </location>
</feature>
<dbReference type="InterPro" id="IPR000160">
    <property type="entry name" value="GGDEF_dom"/>
</dbReference>
<feature type="transmembrane region" description="Helical" evidence="1">
    <location>
        <begin position="678"/>
        <end position="695"/>
    </location>
</feature>
<name>A0ABQ6HPA8_9MICO</name>
<evidence type="ECO:0000259" key="2">
    <source>
        <dbReference type="PROSITE" id="PS50887"/>
    </source>
</evidence>
<feature type="transmembrane region" description="Helical" evidence="1">
    <location>
        <begin position="190"/>
        <end position="209"/>
    </location>
</feature>
<feature type="transmembrane region" description="Helical" evidence="1">
    <location>
        <begin position="92"/>
        <end position="112"/>
    </location>
</feature>
<feature type="domain" description="GGDEF" evidence="2">
    <location>
        <begin position="846"/>
        <end position="968"/>
    </location>
</feature>
<feature type="transmembrane region" description="Helical" evidence="1">
    <location>
        <begin position="492"/>
        <end position="513"/>
    </location>
</feature>
<evidence type="ECO:0000313" key="4">
    <source>
        <dbReference type="Proteomes" id="UP001157109"/>
    </source>
</evidence>
<comment type="caution">
    <text evidence="3">The sequence shown here is derived from an EMBL/GenBank/DDBJ whole genome shotgun (WGS) entry which is preliminary data.</text>
</comment>
<feature type="transmembrane region" description="Helical" evidence="1">
    <location>
        <begin position="772"/>
        <end position="791"/>
    </location>
</feature>
<feature type="transmembrane region" description="Helical" evidence="1">
    <location>
        <begin position="578"/>
        <end position="598"/>
    </location>
</feature>
<keyword evidence="1" id="KW-0812">Transmembrane</keyword>
<organism evidence="3 4">
    <name type="scientific">Arsenicicoccus piscis</name>
    <dbReference type="NCBI Taxonomy" id="673954"/>
    <lineage>
        <taxon>Bacteria</taxon>
        <taxon>Bacillati</taxon>
        <taxon>Actinomycetota</taxon>
        <taxon>Actinomycetes</taxon>
        <taxon>Micrococcales</taxon>
        <taxon>Intrasporangiaceae</taxon>
        <taxon>Arsenicicoccus</taxon>
    </lineage>
</organism>